<dbReference type="GO" id="GO:0016787">
    <property type="term" value="F:hydrolase activity"/>
    <property type="evidence" value="ECO:0007669"/>
    <property type="project" value="UniProtKB-KW"/>
</dbReference>
<evidence type="ECO:0000256" key="1">
    <source>
        <dbReference type="ARBA" id="ARBA00022801"/>
    </source>
</evidence>
<evidence type="ECO:0000313" key="2">
    <source>
        <dbReference type="EMBL" id="KKT67271.1"/>
    </source>
</evidence>
<protein>
    <submittedName>
        <fullName evidence="2">Sortase family protein</fullName>
    </submittedName>
</protein>
<dbReference type="Pfam" id="PF04203">
    <property type="entry name" value="Sortase"/>
    <property type="match status" value="1"/>
</dbReference>
<dbReference type="Proteomes" id="UP000034826">
    <property type="component" value="Unassembled WGS sequence"/>
</dbReference>
<dbReference type="InterPro" id="IPR023365">
    <property type="entry name" value="Sortase_dom-sf"/>
</dbReference>
<reference evidence="2 3" key="1">
    <citation type="journal article" date="2015" name="Nature">
        <title>rRNA introns, odd ribosomes, and small enigmatic genomes across a large radiation of phyla.</title>
        <authorList>
            <person name="Brown C.T."/>
            <person name="Hug L.A."/>
            <person name="Thomas B.C."/>
            <person name="Sharon I."/>
            <person name="Castelle C.J."/>
            <person name="Singh A."/>
            <person name="Wilkins M.J."/>
            <person name="Williams K.H."/>
            <person name="Banfield J.F."/>
        </authorList>
    </citation>
    <scope>NUCLEOTIDE SEQUENCE [LARGE SCALE GENOMIC DNA]</scope>
</reference>
<name>A0A0G1J6L3_9BACT</name>
<keyword evidence="1" id="KW-0378">Hydrolase</keyword>
<sequence>MKQMNKLLGISLLLIVIMNLGRTFIPVIQQEINYNVTRVDTFTKSTLKSTTPVDMDFGIIIDKIGANAHVIKNVNPYDENVYQKALVGGISHVDGSAIPGQKGNIFLFSHSSENLFKASKYNSVFYLLSKLEKGDEIRLYYENNTYVYLVQEKKIVPRSTVEFISDNTTEESLTLMTTWPPGTSVMRVLILVTRQQS</sequence>
<gene>
    <name evidence="2" type="ORF">UW60_C0010G0034</name>
</gene>
<dbReference type="EMBL" id="LCIY01000010">
    <property type="protein sequence ID" value="KKT67271.1"/>
    <property type="molecule type" value="Genomic_DNA"/>
</dbReference>
<evidence type="ECO:0000313" key="3">
    <source>
        <dbReference type="Proteomes" id="UP000034826"/>
    </source>
</evidence>
<accession>A0A0G1J6L3</accession>
<dbReference type="SUPFAM" id="SSF63817">
    <property type="entry name" value="Sortase"/>
    <property type="match status" value="1"/>
</dbReference>
<dbReference type="Gene3D" id="2.40.260.10">
    <property type="entry name" value="Sortase"/>
    <property type="match status" value="1"/>
</dbReference>
<dbReference type="InterPro" id="IPR005754">
    <property type="entry name" value="Sortase"/>
</dbReference>
<dbReference type="AlphaFoldDB" id="A0A0G1J6L3"/>
<comment type="caution">
    <text evidence="2">The sequence shown here is derived from an EMBL/GenBank/DDBJ whole genome shotgun (WGS) entry which is preliminary data.</text>
</comment>
<proteinExistence type="predicted"/>
<organism evidence="2 3">
    <name type="scientific">Candidatus Woesebacteria bacterium GW2011_GWA2_44_33</name>
    <dbReference type="NCBI Taxonomy" id="1618564"/>
    <lineage>
        <taxon>Bacteria</taxon>
        <taxon>Candidatus Woeseibacteriota</taxon>
    </lineage>
</organism>